<gene>
    <name evidence="1" type="ORF">IPO85_17170</name>
</gene>
<sequence length="476" mass="54637">MSQNKYDYTWTFGSNIGSNKYINRISFTDTGITKIDSLISVFDVIGDKNFLCNRDGDPIVIFTNCSILNSHLDTIYGNYTLKINRSNYWCSDPVNYYYPFNQSMLILPDTHRKNIYPILLIDVAPISQDQDSLKSLFYGKLYSMELNFKNILNQHLENNWNQVHYDTFAPGHLSACLQDNGKDWWIIVPLDASTCYLIYEYTLTGLNIVGRTCVGNKIYGELDFVSTTTFSPDRTKYARYCPRYGVQLFDFGFEDWAINRPKYFHEEGGRQPYGEICFSPDSKLLYVFSIDSIYQYDLTSDHVESSGILIDTLDRSTGKTNISAFNSGRIGPDGRIYIGGFAGGHYLSVINNPNCRGKKCELIQQAVRLPGNHDYTMTYAPYFYDFKGVRECKETNSVDSKEENLKVFEKRGDLIYYNFKDKSGWISIYSINGKLIKTMKNVSPSGVINIEDYTPGAYLIQANWGSSHYEYKLVKN</sequence>
<evidence type="ECO:0000313" key="1">
    <source>
        <dbReference type="EMBL" id="MBK9719212.1"/>
    </source>
</evidence>
<dbReference type="InterPro" id="IPR011044">
    <property type="entry name" value="Quino_amine_DH_bsu"/>
</dbReference>
<dbReference type="AlphaFoldDB" id="A0A9D7SCN8"/>
<dbReference type="EMBL" id="JADKFW010000017">
    <property type="protein sequence ID" value="MBK9719212.1"/>
    <property type="molecule type" value="Genomic_DNA"/>
</dbReference>
<protein>
    <submittedName>
        <fullName evidence="1">T9SS type A sorting domain-containing protein</fullName>
    </submittedName>
</protein>
<proteinExistence type="predicted"/>
<dbReference type="SUPFAM" id="SSF50969">
    <property type="entry name" value="YVTN repeat-like/Quinoprotein amine dehydrogenase"/>
    <property type="match status" value="1"/>
</dbReference>
<dbReference type="InterPro" id="IPR026444">
    <property type="entry name" value="Secre_tail"/>
</dbReference>
<dbReference type="NCBIfam" id="TIGR04183">
    <property type="entry name" value="Por_Secre_tail"/>
    <property type="match status" value="1"/>
</dbReference>
<comment type="caution">
    <text evidence="1">The sequence shown here is derived from an EMBL/GenBank/DDBJ whole genome shotgun (WGS) entry which is preliminary data.</text>
</comment>
<accession>A0A9D7SCN8</accession>
<organism evidence="1 2">
    <name type="scientific">Candidatus Defluviibacterium haderslevense</name>
    <dbReference type="NCBI Taxonomy" id="2981993"/>
    <lineage>
        <taxon>Bacteria</taxon>
        <taxon>Pseudomonadati</taxon>
        <taxon>Bacteroidota</taxon>
        <taxon>Saprospiria</taxon>
        <taxon>Saprospirales</taxon>
        <taxon>Saprospiraceae</taxon>
        <taxon>Candidatus Defluviibacterium</taxon>
    </lineage>
</organism>
<evidence type="ECO:0000313" key="2">
    <source>
        <dbReference type="Proteomes" id="UP000808349"/>
    </source>
</evidence>
<dbReference type="Proteomes" id="UP000808349">
    <property type="component" value="Unassembled WGS sequence"/>
</dbReference>
<name>A0A9D7SCN8_9BACT</name>
<reference evidence="1 2" key="1">
    <citation type="submission" date="2020-10" db="EMBL/GenBank/DDBJ databases">
        <title>Connecting structure to function with the recovery of over 1000 high-quality activated sludge metagenome-assembled genomes encoding full-length rRNA genes using long-read sequencing.</title>
        <authorList>
            <person name="Singleton C.M."/>
            <person name="Petriglieri F."/>
            <person name="Kristensen J.M."/>
            <person name="Kirkegaard R.H."/>
            <person name="Michaelsen T.Y."/>
            <person name="Andersen M.H."/>
            <person name="Karst S.M."/>
            <person name="Dueholm M.S."/>
            <person name="Nielsen P.H."/>
            <person name="Albertsen M."/>
        </authorList>
    </citation>
    <scope>NUCLEOTIDE SEQUENCE [LARGE SCALE GENOMIC DNA]</scope>
    <source>
        <strain evidence="1">Ribe_18-Q3-R11-54_BAT3C.373</strain>
    </source>
</reference>